<dbReference type="GO" id="GO:0072344">
    <property type="term" value="P:rescue of stalled ribosome"/>
    <property type="evidence" value="ECO:0007669"/>
    <property type="project" value="InterPro"/>
</dbReference>
<feature type="compositionally biased region" description="Low complexity" evidence="1">
    <location>
        <begin position="180"/>
        <end position="206"/>
    </location>
</feature>
<feature type="region of interest" description="Disordered" evidence="1">
    <location>
        <begin position="309"/>
        <end position="365"/>
    </location>
</feature>
<evidence type="ECO:0000259" key="2">
    <source>
        <dbReference type="Pfam" id="PF06221"/>
    </source>
</evidence>
<reference evidence="4" key="1">
    <citation type="journal article" date="2020" name="Stud. Mycol.">
        <title>101 Dothideomycetes genomes: A test case for predicting lifestyles and emergence of pathogens.</title>
        <authorList>
            <person name="Haridas S."/>
            <person name="Albert R."/>
            <person name="Binder M."/>
            <person name="Bloem J."/>
            <person name="LaButti K."/>
            <person name="Salamov A."/>
            <person name="Andreopoulos B."/>
            <person name="Baker S."/>
            <person name="Barry K."/>
            <person name="Bills G."/>
            <person name="Bluhm B."/>
            <person name="Cannon C."/>
            <person name="Castanera R."/>
            <person name="Culley D."/>
            <person name="Daum C."/>
            <person name="Ezra D."/>
            <person name="Gonzalez J."/>
            <person name="Henrissat B."/>
            <person name="Kuo A."/>
            <person name="Liang C."/>
            <person name="Lipzen A."/>
            <person name="Lutzoni F."/>
            <person name="Magnuson J."/>
            <person name="Mondo S."/>
            <person name="Nolan M."/>
            <person name="Ohm R."/>
            <person name="Pangilinan J."/>
            <person name="Park H.-J."/>
            <person name="Ramirez L."/>
            <person name="Alfaro M."/>
            <person name="Sun H."/>
            <person name="Tritt A."/>
            <person name="Yoshinaga Y."/>
            <person name="Zwiers L.-H."/>
            <person name="Turgeon B."/>
            <person name="Goodwin S."/>
            <person name="Spatafora J."/>
            <person name="Crous P."/>
            <person name="Grigoriev I."/>
        </authorList>
    </citation>
    <scope>NUCLEOTIDE SEQUENCE [LARGE SCALE GENOMIC DNA]</scope>
    <source>
        <strain evidence="4">CECT 20119</strain>
    </source>
</reference>
<feature type="compositionally biased region" description="Basic and acidic residues" evidence="1">
    <location>
        <begin position="512"/>
        <end position="528"/>
    </location>
</feature>
<dbReference type="PANTHER" id="PTHR12963">
    <property type="entry name" value="THYROID RECEPTOR INTERACTING PROTEIN RELATED"/>
    <property type="match status" value="1"/>
</dbReference>
<evidence type="ECO:0000313" key="4">
    <source>
        <dbReference type="Proteomes" id="UP000799538"/>
    </source>
</evidence>
<keyword evidence="4" id="KW-1185">Reference proteome</keyword>
<evidence type="ECO:0000256" key="1">
    <source>
        <dbReference type="SAM" id="MobiDB-lite"/>
    </source>
</evidence>
<gene>
    <name evidence="3" type="ORF">BDZ85DRAFT_207663</name>
</gene>
<feature type="domain" description="TRIP4/RQT4 C2HC5-type zinc finger" evidence="2">
    <location>
        <begin position="250"/>
        <end position="301"/>
    </location>
</feature>
<dbReference type="GO" id="GO:0045893">
    <property type="term" value="P:positive regulation of DNA-templated transcription"/>
    <property type="evidence" value="ECO:0007669"/>
    <property type="project" value="TreeGrafter"/>
</dbReference>
<dbReference type="Pfam" id="PF06221">
    <property type="entry name" value="zf-C2HC5"/>
    <property type="match status" value="1"/>
</dbReference>
<evidence type="ECO:0000313" key="3">
    <source>
        <dbReference type="EMBL" id="KAF2218661.1"/>
    </source>
</evidence>
<feature type="region of interest" description="Disordered" evidence="1">
    <location>
        <begin position="512"/>
        <end position="535"/>
    </location>
</feature>
<dbReference type="InterPro" id="IPR039128">
    <property type="entry name" value="TRIP4-like"/>
</dbReference>
<protein>
    <recommendedName>
        <fullName evidence="2">TRIP4/RQT4 C2HC5-type zinc finger domain-containing protein</fullName>
    </recommendedName>
</protein>
<dbReference type="EMBL" id="ML992532">
    <property type="protein sequence ID" value="KAF2218661.1"/>
    <property type="molecule type" value="Genomic_DNA"/>
</dbReference>
<feature type="compositionally biased region" description="Polar residues" evidence="1">
    <location>
        <begin position="69"/>
        <end position="82"/>
    </location>
</feature>
<sequence length="559" mass="60902">MASDVLSWALSRLEKLLPLDHESLREILNYVNSLPKDASADHLKNLLGDSAQALEFISSFNQRRKNAPSPMTSTPGSRTPSRQPSPPEDGPPRSRPRQQKKKQNIHALPARQIQAPADVTGAYVKKDEQDYMAASSRQPKPKGNSLASAISLSSTPSIVAQPPTTSNLAVSTPPGPAAHSPAVTPRSSRTSSPAPKPSPAKSSNPKAKITLVGGKAMHGASTALNDLDSAIRSLELQTNPLLTSAEDDAKRQCSCMATQHPLLTTAPNCTRCGKIICVKQGLGPCTFCKTPLLSSDELQSILRVLKDERGKERQTANNAAHKRAEVAQKPKAFSGRDFLSANTSTTVSPLASNGPSPAGTSSADLARAKEHRDKLLHFQAQNAKRTQIHDEAADYAMPVLSGDGGMRGNMWASPAERAMELKRQQKVLREMEFNARPEWEKKKVVGSIDISSGKIVRRFVKEKFRDSEEDAGEQELEEIPHSHSTVAESRGEGAFSKNPLLGKMIRPVWKAEEQEKSKGKVAEQEEQKRKKWRRVQDDLDDNEGVILDGGVYGRDIRVA</sequence>
<feature type="compositionally biased region" description="Polar residues" evidence="1">
    <location>
        <begin position="340"/>
        <end position="363"/>
    </location>
</feature>
<feature type="region of interest" description="Disordered" evidence="1">
    <location>
        <begin position="157"/>
        <end position="206"/>
    </location>
</feature>
<dbReference type="OrthoDB" id="338816at2759"/>
<dbReference type="PANTHER" id="PTHR12963:SF4">
    <property type="entry name" value="ACTIVATING SIGNAL COINTEGRATOR 1"/>
    <property type="match status" value="1"/>
</dbReference>
<proteinExistence type="predicted"/>
<accession>A0A6A6FYZ7</accession>
<dbReference type="GO" id="GO:0008270">
    <property type="term" value="F:zinc ion binding"/>
    <property type="evidence" value="ECO:0007669"/>
    <property type="project" value="InterPro"/>
</dbReference>
<feature type="compositionally biased region" description="Basic residues" evidence="1">
    <location>
        <begin position="94"/>
        <end position="104"/>
    </location>
</feature>
<dbReference type="AlphaFoldDB" id="A0A6A6FYZ7"/>
<feature type="region of interest" description="Disordered" evidence="1">
    <location>
        <begin position="468"/>
        <end position="497"/>
    </location>
</feature>
<name>A0A6A6FYZ7_9PEZI</name>
<dbReference type="GO" id="GO:0180022">
    <property type="term" value="C:RQC-trigger complex"/>
    <property type="evidence" value="ECO:0007669"/>
    <property type="project" value="InterPro"/>
</dbReference>
<feature type="region of interest" description="Disordered" evidence="1">
    <location>
        <begin position="61"/>
        <end position="118"/>
    </location>
</feature>
<dbReference type="Proteomes" id="UP000799538">
    <property type="component" value="Unassembled WGS sequence"/>
</dbReference>
<feature type="compositionally biased region" description="Acidic residues" evidence="1">
    <location>
        <begin position="468"/>
        <end position="477"/>
    </location>
</feature>
<dbReference type="GO" id="GO:0005634">
    <property type="term" value="C:nucleus"/>
    <property type="evidence" value="ECO:0007669"/>
    <property type="project" value="InterPro"/>
</dbReference>
<feature type="compositionally biased region" description="Polar residues" evidence="1">
    <location>
        <begin position="157"/>
        <end position="170"/>
    </location>
</feature>
<organism evidence="3 4">
    <name type="scientific">Elsinoe ampelina</name>
    <dbReference type="NCBI Taxonomy" id="302913"/>
    <lineage>
        <taxon>Eukaryota</taxon>
        <taxon>Fungi</taxon>
        <taxon>Dikarya</taxon>
        <taxon>Ascomycota</taxon>
        <taxon>Pezizomycotina</taxon>
        <taxon>Dothideomycetes</taxon>
        <taxon>Dothideomycetidae</taxon>
        <taxon>Myriangiales</taxon>
        <taxon>Elsinoaceae</taxon>
        <taxon>Elsinoe</taxon>
    </lineage>
</organism>
<dbReference type="InterPro" id="IPR009349">
    <property type="entry name" value="TRIP4/RQT4_C2HC5_Znf"/>
</dbReference>